<dbReference type="InterPro" id="IPR006015">
    <property type="entry name" value="Universal_stress_UspA"/>
</dbReference>
<dbReference type="PANTHER" id="PTHR46268">
    <property type="entry name" value="STRESS RESPONSE PROTEIN NHAX"/>
    <property type="match status" value="1"/>
</dbReference>
<dbReference type="EMBL" id="AOHS01000013">
    <property type="protein sequence ID" value="ELY32696.1"/>
    <property type="molecule type" value="Genomic_DNA"/>
</dbReference>
<dbReference type="Pfam" id="PF00582">
    <property type="entry name" value="Usp"/>
    <property type="match status" value="1"/>
</dbReference>
<dbReference type="Proteomes" id="UP000011543">
    <property type="component" value="Unassembled WGS sequence"/>
</dbReference>
<keyword evidence="5" id="KW-1185">Reference proteome</keyword>
<proteinExistence type="inferred from homology"/>
<dbReference type="PATRIC" id="fig|547559.17.peg.679"/>
<dbReference type="PIRSF" id="PIRSF006276">
    <property type="entry name" value="UspA"/>
    <property type="match status" value="1"/>
</dbReference>
<organism evidence="3 5">
    <name type="scientific">Natrialba magadii (strain ATCC 43099 / DSM 3394 / CCM 3739 / CIP 104546 / IAM 13178 / JCM 8861 / NBRC 102185 / NCIMB 2190 / MS3)</name>
    <name type="common">Natronobacterium magadii</name>
    <dbReference type="NCBI Taxonomy" id="547559"/>
    <lineage>
        <taxon>Archaea</taxon>
        <taxon>Methanobacteriati</taxon>
        <taxon>Methanobacteriota</taxon>
        <taxon>Stenosarchaea group</taxon>
        <taxon>Halobacteria</taxon>
        <taxon>Halobacteriales</taxon>
        <taxon>Natrialbaceae</taxon>
        <taxon>Natrialba</taxon>
    </lineage>
</organism>
<dbReference type="InterPro" id="IPR006016">
    <property type="entry name" value="UspA"/>
</dbReference>
<dbReference type="EMBL" id="CP001933">
    <property type="protein sequence ID" value="ADD07314.1"/>
    <property type="molecule type" value="Genomic_DNA"/>
</dbReference>
<keyword evidence="3" id="KW-0614">Plasmid</keyword>
<evidence type="ECO:0000313" key="4">
    <source>
        <dbReference type="EMBL" id="ELY32696.1"/>
    </source>
</evidence>
<geneLocation type="plasmid" evidence="3 5">
    <name>pNMAG01</name>
</geneLocation>
<dbReference type="GeneID" id="8826643"/>
<dbReference type="Proteomes" id="UP000001879">
    <property type="component" value="Plasmid pNMAG01"/>
</dbReference>
<dbReference type="OrthoDB" id="105697at2157"/>
<reference evidence="3" key="4">
    <citation type="submission" date="2016-09" db="EMBL/GenBank/DDBJ databases">
        <authorList>
            <person name="Pfeiffer F."/>
        </authorList>
    </citation>
    <scope>NUCLEOTIDE SEQUENCE</scope>
    <source>
        <strain evidence="3">ATCC 43099</strain>
        <plasmid evidence="3">pNMAG01</plasmid>
    </source>
</reference>
<dbReference type="SUPFAM" id="SSF52402">
    <property type="entry name" value="Adenine nucleotide alpha hydrolases-like"/>
    <property type="match status" value="1"/>
</dbReference>
<evidence type="ECO:0000259" key="2">
    <source>
        <dbReference type="Pfam" id="PF00582"/>
    </source>
</evidence>
<dbReference type="CDD" id="cd00293">
    <property type="entry name" value="USP-like"/>
    <property type="match status" value="1"/>
</dbReference>
<sequence>MYDTILIPTDGSKGTERAIANGLDIAQQYDATVHALYVIDTAELLEVGYVGNRSDFEATIEPLEDEAKQAVGDIRERAQQHDVDVITLVREGVPYETIMEYVDESGADLIVMGTHGHRGLPRYLLGSVTERVVRMADVPVLTVRMHDCDSNN</sequence>
<reference evidence="4 6" key="3">
    <citation type="journal article" date="2014" name="PLoS Genet.">
        <title>Phylogenetically driven sequencing of extremely halophilic archaea reveals strategies for static and dynamic osmo-response.</title>
        <authorList>
            <person name="Becker E.A."/>
            <person name="Seitzer P.M."/>
            <person name="Tritt A."/>
            <person name="Larsen D."/>
            <person name="Krusor M."/>
            <person name="Yao A.I."/>
            <person name="Wu D."/>
            <person name="Madern D."/>
            <person name="Eisen J.A."/>
            <person name="Darling A.E."/>
            <person name="Facciotti M.T."/>
        </authorList>
    </citation>
    <scope>NUCLEOTIDE SEQUENCE [LARGE SCALE GENOMIC DNA]</scope>
    <source>
        <strain evidence="6">ATCC 43099 / DSM 3394 / CCM 3739 / CIP 104546 / IAM 13178 / JCM 8861 / NBRC 102185 / NCIMB 2190 / MS3</strain>
        <strain evidence="4">MS-3</strain>
    </source>
</reference>
<dbReference type="KEGG" id="nmg:Nmag_3773"/>
<dbReference type="PRINTS" id="PR01438">
    <property type="entry name" value="UNVRSLSTRESS"/>
</dbReference>
<gene>
    <name evidence="3" type="ordered locus">Nmag_3773</name>
    <name evidence="4" type="ORF">C500_03564</name>
</gene>
<reference evidence="3 5" key="2">
    <citation type="journal article" date="2012" name="BMC Genomics">
        <title>A comparative genomics perspective on the genetic content of the alkaliphilic haloarchaeon Natrialba magadii ATCC 43099T.</title>
        <authorList>
            <person name="Siddaramappa S."/>
            <person name="Challacombe J.F."/>
            <person name="Decastro R.E."/>
            <person name="Pfeiffer F."/>
            <person name="Sastre D.E."/>
            <person name="Gimenez M.I."/>
            <person name="Paggi R.A."/>
            <person name="Detter J.C."/>
            <person name="Davenport K.W."/>
            <person name="Goodwin L.A."/>
            <person name="Kyrpides N."/>
            <person name="Tapia R."/>
            <person name="Pitluck S."/>
            <person name="Lucas S."/>
            <person name="Woyke T."/>
            <person name="Maupin-Furlow J.A."/>
        </authorList>
    </citation>
    <scope>NUCLEOTIDE SEQUENCE [LARGE SCALE GENOMIC DNA]</scope>
    <source>
        <strain evidence="3">ATCC 43099</strain>
        <strain evidence="5">ATCC 43099 / DSM 3394 / CCM 3739 / CIP 104546 / IAM 13178 / JCM 8861 / NBRC 102185 / NCIMB 2190 / MS3</strain>
    </source>
</reference>
<feature type="domain" description="UspA" evidence="2">
    <location>
        <begin position="1"/>
        <end position="144"/>
    </location>
</feature>
<name>D3T155_NATMM</name>
<protein>
    <submittedName>
        <fullName evidence="3">UspA domain protein</fullName>
    </submittedName>
    <submittedName>
        <fullName evidence="4">UspA domain-containing protein</fullName>
    </submittedName>
</protein>
<evidence type="ECO:0000256" key="1">
    <source>
        <dbReference type="ARBA" id="ARBA00008791"/>
    </source>
</evidence>
<accession>D3T155</accession>
<dbReference type="Gene3D" id="3.40.50.620">
    <property type="entry name" value="HUPs"/>
    <property type="match status" value="1"/>
</dbReference>
<dbReference type="InterPro" id="IPR014729">
    <property type="entry name" value="Rossmann-like_a/b/a_fold"/>
</dbReference>
<reference evidence="5" key="1">
    <citation type="submission" date="2010-02" db="EMBL/GenBank/DDBJ databases">
        <title>Complete sequence of plasmid 1 of Natrialba magadii ATCC 43099.</title>
        <authorList>
            <consortium name="US DOE Joint Genome Institute"/>
            <person name="Lucas S."/>
            <person name="Copeland A."/>
            <person name="Lapidus A."/>
            <person name="Cheng J.-F."/>
            <person name="Bruce D."/>
            <person name="Goodwin L."/>
            <person name="Pitluck S."/>
            <person name="Davenport K."/>
            <person name="Saunders E."/>
            <person name="Detter J.C."/>
            <person name="Han C."/>
            <person name="Tapia R."/>
            <person name="Land M."/>
            <person name="Hauser L."/>
            <person name="Kyrpides N."/>
            <person name="Mikhailova N."/>
            <person name="De Castro R.E."/>
            <person name="Maupin-Furlow J.A."/>
            <person name="Woyke T."/>
        </authorList>
    </citation>
    <scope>NUCLEOTIDE SEQUENCE [LARGE SCALE GENOMIC DNA]</scope>
    <source>
        <strain evidence="5">ATCC 43099 / DSM 3394 / CCM 3739 / CIP 104546 / IAM 13178 / JCM 8861 / NBRC 102185 / NCIMB 2190 / MS3</strain>
        <plasmid evidence="5">pNMAG01</plasmid>
    </source>
</reference>
<evidence type="ECO:0000313" key="6">
    <source>
        <dbReference type="Proteomes" id="UP000011543"/>
    </source>
</evidence>
<dbReference type="RefSeq" id="WP_004214253.1">
    <property type="nucleotide sequence ID" value="NC_013923.1"/>
</dbReference>
<dbReference type="HOGENOM" id="CLU_049301_11_0_2"/>
<dbReference type="PANTHER" id="PTHR46268:SF6">
    <property type="entry name" value="UNIVERSAL STRESS PROTEIN UP12"/>
    <property type="match status" value="1"/>
</dbReference>
<dbReference type="AlphaFoldDB" id="D3T155"/>
<comment type="similarity">
    <text evidence="1">Belongs to the universal stress protein A family.</text>
</comment>
<evidence type="ECO:0000313" key="5">
    <source>
        <dbReference type="Proteomes" id="UP000001879"/>
    </source>
</evidence>
<evidence type="ECO:0000313" key="3">
    <source>
        <dbReference type="EMBL" id="ADD07314.1"/>
    </source>
</evidence>